<feature type="compositionally biased region" description="Acidic residues" evidence="1">
    <location>
        <begin position="127"/>
        <end position="136"/>
    </location>
</feature>
<gene>
    <name evidence="2" type="ORF">RHGRI_028956</name>
</gene>
<dbReference type="EMBL" id="JACTNZ010000010">
    <property type="protein sequence ID" value="KAG5528190.1"/>
    <property type="molecule type" value="Genomic_DNA"/>
</dbReference>
<feature type="region of interest" description="Disordered" evidence="1">
    <location>
        <begin position="58"/>
        <end position="88"/>
    </location>
</feature>
<comment type="caution">
    <text evidence="2">The sequence shown here is derived from an EMBL/GenBank/DDBJ whole genome shotgun (WGS) entry which is preliminary data.</text>
</comment>
<feature type="compositionally biased region" description="Polar residues" evidence="1">
    <location>
        <begin position="137"/>
        <end position="149"/>
    </location>
</feature>
<feature type="region of interest" description="Disordered" evidence="1">
    <location>
        <begin position="113"/>
        <end position="164"/>
    </location>
</feature>
<proteinExistence type="predicted"/>
<protein>
    <submittedName>
        <fullName evidence="2">Uncharacterized protein</fullName>
    </submittedName>
</protein>
<feature type="compositionally biased region" description="Basic and acidic residues" evidence="1">
    <location>
        <begin position="61"/>
        <end position="84"/>
    </location>
</feature>
<evidence type="ECO:0000256" key="1">
    <source>
        <dbReference type="SAM" id="MobiDB-lite"/>
    </source>
</evidence>
<accession>A0AAV6IJP1</accession>
<name>A0AAV6IJP1_9ERIC</name>
<dbReference type="AlphaFoldDB" id="A0AAV6IJP1"/>
<evidence type="ECO:0000313" key="2">
    <source>
        <dbReference type="EMBL" id="KAG5528190.1"/>
    </source>
</evidence>
<sequence length="164" mass="18357">MQSLMQAQLYIADIDKRTKAQQQLAERYKKQLDGSELERRKLAEQVSNLNDMVKQLSEATEQARAEGKKEMREEMEKKKEEGFRRRQHHAESYTLGYCKALDDAGVAVDDTRRSEVAVPPLEGLELAVEDDEETPEQEATTGATESTVAQGKDAAAVTTTNPKA</sequence>
<reference evidence="2" key="1">
    <citation type="submission" date="2020-08" db="EMBL/GenBank/DDBJ databases">
        <title>Plant Genome Project.</title>
        <authorList>
            <person name="Zhang R.-G."/>
        </authorList>
    </citation>
    <scope>NUCLEOTIDE SEQUENCE</scope>
    <source>
        <strain evidence="2">WSP0</strain>
        <tissue evidence="2">Leaf</tissue>
    </source>
</reference>
<organism evidence="2 3">
    <name type="scientific">Rhododendron griersonianum</name>
    <dbReference type="NCBI Taxonomy" id="479676"/>
    <lineage>
        <taxon>Eukaryota</taxon>
        <taxon>Viridiplantae</taxon>
        <taxon>Streptophyta</taxon>
        <taxon>Embryophyta</taxon>
        <taxon>Tracheophyta</taxon>
        <taxon>Spermatophyta</taxon>
        <taxon>Magnoliopsida</taxon>
        <taxon>eudicotyledons</taxon>
        <taxon>Gunneridae</taxon>
        <taxon>Pentapetalae</taxon>
        <taxon>asterids</taxon>
        <taxon>Ericales</taxon>
        <taxon>Ericaceae</taxon>
        <taxon>Ericoideae</taxon>
        <taxon>Rhodoreae</taxon>
        <taxon>Rhododendron</taxon>
    </lineage>
</organism>
<evidence type="ECO:0000313" key="3">
    <source>
        <dbReference type="Proteomes" id="UP000823749"/>
    </source>
</evidence>
<keyword evidence="3" id="KW-1185">Reference proteome</keyword>
<dbReference type="Proteomes" id="UP000823749">
    <property type="component" value="Chromosome 10"/>
</dbReference>